<protein>
    <submittedName>
        <fullName evidence="1">Uncharacterized protein</fullName>
    </submittedName>
</protein>
<organism evidence="1 2">
    <name type="scientific">Bacteroides cellulosilyticus DSM 14838</name>
    <dbReference type="NCBI Taxonomy" id="537012"/>
    <lineage>
        <taxon>Bacteria</taxon>
        <taxon>Pseudomonadati</taxon>
        <taxon>Bacteroidota</taxon>
        <taxon>Bacteroidia</taxon>
        <taxon>Bacteroidales</taxon>
        <taxon>Bacteroidaceae</taxon>
        <taxon>Bacteroides</taxon>
    </lineage>
</organism>
<evidence type="ECO:0000313" key="1">
    <source>
        <dbReference type="EMBL" id="EEF88286.1"/>
    </source>
</evidence>
<sequence>MSKILRLLLCADTTKSTIHHLRCTNGLNNPLENIKKEGNVQNLMHTINCTL</sequence>
<gene>
    <name evidence="1" type="ORF">BACCELL_04098</name>
</gene>
<name>E2NIG5_9BACE</name>
<accession>E2NIG5</accession>
<dbReference type="Proteomes" id="UP000003711">
    <property type="component" value="Unassembled WGS sequence"/>
</dbReference>
<dbReference type="EMBL" id="ACCH01000309">
    <property type="protein sequence ID" value="EEF88286.1"/>
    <property type="molecule type" value="Genomic_DNA"/>
</dbReference>
<reference evidence="1 2" key="1">
    <citation type="submission" date="2008-12" db="EMBL/GenBank/DDBJ databases">
        <authorList>
            <person name="Fulton L."/>
            <person name="Clifton S."/>
            <person name="Fulton B."/>
            <person name="Xu J."/>
            <person name="Minx P."/>
            <person name="Pepin K.H."/>
            <person name="Johnson M."/>
            <person name="Bhonagiri V."/>
            <person name="Nash W.E."/>
            <person name="Mardis E.R."/>
            <person name="Wilson R.K."/>
        </authorList>
    </citation>
    <scope>NUCLEOTIDE SEQUENCE [LARGE SCALE GENOMIC DNA]</scope>
    <source>
        <strain evidence="1 2">DSM 14838</strain>
    </source>
</reference>
<dbReference type="HOGENOM" id="CLU_3095323_0_0_10"/>
<evidence type="ECO:0000313" key="2">
    <source>
        <dbReference type="Proteomes" id="UP000003711"/>
    </source>
</evidence>
<dbReference type="AlphaFoldDB" id="E2NIG5"/>
<proteinExistence type="predicted"/>
<comment type="caution">
    <text evidence="1">The sequence shown here is derived from an EMBL/GenBank/DDBJ whole genome shotgun (WGS) entry which is preliminary data.</text>
</comment>
<reference evidence="1 2" key="2">
    <citation type="submission" date="2009-01" db="EMBL/GenBank/DDBJ databases">
        <title>Draft genome sequence of Bacteroides cellulosilyticus (DSM 14838).</title>
        <authorList>
            <person name="Sudarsanam P."/>
            <person name="Ley R."/>
            <person name="Guruge J."/>
            <person name="Turnbaugh P.J."/>
            <person name="Mahowald M."/>
            <person name="Liep D."/>
            <person name="Gordon J."/>
        </authorList>
    </citation>
    <scope>NUCLEOTIDE SEQUENCE [LARGE SCALE GENOMIC DNA]</scope>
    <source>
        <strain evidence="1 2">DSM 14838</strain>
    </source>
</reference>